<evidence type="ECO:0000313" key="3">
    <source>
        <dbReference type="Proteomes" id="UP000264062"/>
    </source>
</evidence>
<organism evidence="2 3">
    <name type="scientific">candidate division WOR-3 bacterium</name>
    <dbReference type="NCBI Taxonomy" id="2052148"/>
    <lineage>
        <taxon>Bacteria</taxon>
        <taxon>Bacteria division WOR-3</taxon>
    </lineage>
</organism>
<dbReference type="InterPro" id="IPR011335">
    <property type="entry name" value="Restrct_endonuc-II-like"/>
</dbReference>
<accession>A0A350H8C2</accession>
<dbReference type="Gene3D" id="3.40.960.10">
    <property type="entry name" value="VSR Endonuclease"/>
    <property type="match status" value="1"/>
</dbReference>
<reference evidence="2 3" key="1">
    <citation type="journal article" date="2018" name="Nat. Biotechnol.">
        <title>A standardized bacterial taxonomy based on genome phylogeny substantially revises the tree of life.</title>
        <authorList>
            <person name="Parks D.H."/>
            <person name="Chuvochina M."/>
            <person name="Waite D.W."/>
            <person name="Rinke C."/>
            <person name="Skarshewski A."/>
            <person name="Chaumeil P.A."/>
            <person name="Hugenholtz P."/>
        </authorList>
    </citation>
    <scope>NUCLEOTIDE SEQUENCE [LARGE SCALE GENOMIC DNA]</scope>
    <source>
        <strain evidence="2">UBA9956</strain>
    </source>
</reference>
<comment type="caution">
    <text evidence="2">The sequence shown here is derived from an EMBL/GenBank/DDBJ whole genome shotgun (WGS) entry which is preliminary data.</text>
</comment>
<sequence length="248" mass="28989">MRNEKKFVHKRDLLVCVIKRKSDLKLLLEAKSYRIPEKYINPIGINYIAFYFPSRIFKGGKKIEMYAKLMSYKIIKRRYLPNYESTKAGINEDYVNFTFKSIKNLKSPIANTSHMRVTFKRTEYSLLKKVSTLAQLYNVKPLEDIMNDVLSDWGKPFKREYTVKTEGGKYRLDFAILCNEGILGIECDSKKWHSSKKQSERDKIRDSFLEKKGLKLIHFKENEVIMKSRDIIEIIEKGISALGGFSAS</sequence>
<dbReference type="SUPFAM" id="SSF52980">
    <property type="entry name" value="Restriction endonuclease-like"/>
    <property type="match status" value="1"/>
</dbReference>
<dbReference type="Pfam" id="PF18741">
    <property type="entry name" value="MTES_1575"/>
    <property type="match status" value="1"/>
</dbReference>
<dbReference type="Proteomes" id="UP000264062">
    <property type="component" value="Unassembled WGS sequence"/>
</dbReference>
<dbReference type="EMBL" id="DMZY01000039">
    <property type="protein sequence ID" value="HAV91788.1"/>
    <property type="molecule type" value="Genomic_DNA"/>
</dbReference>
<feature type="domain" description="Restriction endonuclease type II-like" evidence="1">
    <location>
        <begin position="160"/>
        <end position="236"/>
    </location>
</feature>
<protein>
    <recommendedName>
        <fullName evidence="1">Restriction endonuclease type II-like domain-containing protein</fullName>
    </recommendedName>
</protein>
<gene>
    <name evidence="2" type="ORF">DCW38_01220</name>
</gene>
<evidence type="ECO:0000313" key="2">
    <source>
        <dbReference type="EMBL" id="HAV91788.1"/>
    </source>
</evidence>
<dbReference type="AlphaFoldDB" id="A0A350H8C2"/>
<dbReference type="InterPro" id="IPR049468">
    <property type="entry name" value="Restrct_endonuc-II-like_dom"/>
</dbReference>
<evidence type="ECO:0000259" key="1">
    <source>
        <dbReference type="Pfam" id="PF18741"/>
    </source>
</evidence>
<proteinExistence type="predicted"/>
<name>A0A350H8C2_UNCW3</name>